<feature type="transmembrane region" description="Helical" evidence="1">
    <location>
        <begin position="50"/>
        <end position="68"/>
    </location>
</feature>
<dbReference type="GO" id="GO:0016740">
    <property type="term" value="F:transferase activity"/>
    <property type="evidence" value="ECO:0007669"/>
    <property type="project" value="UniProtKB-KW"/>
</dbReference>
<dbReference type="InterPro" id="IPR050587">
    <property type="entry name" value="GNT1/Glycosyltrans_8"/>
</dbReference>
<keyword evidence="1" id="KW-0472">Membrane</keyword>
<protein>
    <submittedName>
        <fullName evidence="2">Glycosyltransferase family 8 protein</fullName>
    </submittedName>
</protein>
<dbReference type="OrthoDB" id="2014201at2759"/>
<dbReference type="InterPro" id="IPR029044">
    <property type="entry name" value="Nucleotide-diphossugar_trans"/>
</dbReference>
<dbReference type="Proteomes" id="UP000235672">
    <property type="component" value="Unassembled WGS sequence"/>
</dbReference>
<dbReference type="EMBL" id="KZ613464">
    <property type="protein sequence ID" value="PMD28514.1"/>
    <property type="molecule type" value="Genomic_DNA"/>
</dbReference>
<dbReference type="STRING" id="1745343.A0A2J6QQI4"/>
<name>A0A2J6QQI4_9HELO</name>
<evidence type="ECO:0000313" key="3">
    <source>
        <dbReference type="Proteomes" id="UP000235672"/>
    </source>
</evidence>
<gene>
    <name evidence="2" type="ORF">NA56DRAFT_16331</name>
</gene>
<keyword evidence="1" id="KW-1133">Transmembrane helix</keyword>
<accession>A0A2J6QQI4</accession>
<dbReference type="AlphaFoldDB" id="A0A2J6QQI4"/>
<dbReference type="PANTHER" id="PTHR11183">
    <property type="entry name" value="GLYCOGENIN SUBFAMILY MEMBER"/>
    <property type="match status" value="1"/>
</dbReference>
<sequence length="391" mass="44552">MARHRRLSDLPEFLQSSPFLPVGNISDSFTTTQASQPKPTLAQIIRSKRFRTIITLAIFVLTLLILPSKLQAYHPLTRLGLSGPKCYFSPPITIPEIPEEVDWTEFAYSQYATTTDYLCNSLMIFETLHRLGSKADRILLYPSTLLTSTENSIVGYLLDKAQAEFNVKLISIKEQRKSNVIKIWASSYTKLLAFNQTQYSRIIHLDSDSTLLSSLDELFFLPPAPIVVPKAYWLPTPKLSSHIMLLTPSPKTFAKIQEEIEKATKGIYDMEIINSLFGSTCSILPHQAYALLTGEFRSPDPEHKAFLDPSTMKWDPDRVMKEATFVHFSDYPFPKPWQETSAEEQEWAVPECVVDDQEGNVDCRARNIWIALYKDFKARRKVYSPVLSVVC</sequence>
<proteinExistence type="predicted"/>
<keyword evidence="1" id="KW-0812">Transmembrane</keyword>
<reference evidence="2 3" key="1">
    <citation type="submission" date="2016-05" db="EMBL/GenBank/DDBJ databases">
        <title>A degradative enzymes factory behind the ericoid mycorrhizal symbiosis.</title>
        <authorList>
            <consortium name="DOE Joint Genome Institute"/>
            <person name="Martino E."/>
            <person name="Morin E."/>
            <person name="Grelet G."/>
            <person name="Kuo A."/>
            <person name="Kohler A."/>
            <person name="Daghino S."/>
            <person name="Barry K."/>
            <person name="Choi C."/>
            <person name="Cichocki N."/>
            <person name="Clum A."/>
            <person name="Copeland A."/>
            <person name="Hainaut M."/>
            <person name="Haridas S."/>
            <person name="Labutti K."/>
            <person name="Lindquist E."/>
            <person name="Lipzen A."/>
            <person name="Khouja H.-R."/>
            <person name="Murat C."/>
            <person name="Ohm R."/>
            <person name="Olson A."/>
            <person name="Spatafora J."/>
            <person name="Veneault-Fourrey C."/>
            <person name="Henrissat B."/>
            <person name="Grigoriev I."/>
            <person name="Martin F."/>
            <person name="Perotto S."/>
        </authorList>
    </citation>
    <scope>NUCLEOTIDE SEQUENCE [LARGE SCALE GENOMIC DNA]</scope>
    <source>
        <strain evidence="2 3">UAMH 7357</strain>
    </source>
</reference>
<organism evidence="2 3">
    <name type="scientific">Hyaloscypha hepaticicola</name>
    <dbReference type="NCBI Taxonomy" id="2082293"/>
    <lineage>
        <taxon>Eukaryota</taxon>
        <taxon>Fungi</taxon>
        <taxon>Dikarya</taxon>
        <taxon>Ascomycota</taxon>
        <taxon>Pezizomycotina</taxon>
        <taxon>Leotiomycetes</taxon>
        <taxon>Helotiales</taxon>
        <taxon>Hyaloscyphaceae</taxon>
        <taxon>Hyaloscypha</taxon>
    </lineage>
</organism>
<evidence type="ECO:0000256" key="1">
    <source>
        <dbReference type="SAM" id="Phobius"/>
    </source>
</evidence>
<keyword evidence="2" id="KW-0808">Transferase</keyword>
<dbReference type="SUPFAM" id="SSF53448">
    <property type="entry name" value="Nucleotide-diphospho-sugar transferases"/>
    <property type="match status" value="1"/>
</dbReference>
<dbReference type="Gene3D" id="3.90.550.10">
    <property type="entry name" value="Spore Coat Polysaccharide Biosynthesis Protein SpsA, Chain A"/>
    <property type="match status" value="1"/>
</dbReference>
<evidence type="ECO:0000313" key="2">
    <source>
        <dbReference type="EMBL" id="PMD28514.1"/>
    </source>
</evidence>
<keyword evidence="3" id="KW-1185">Reference proteome</keyword>